<dbReference type="Proteomes" id="UP000821853">
    <property type="component" value="Chromosome 3"/>
</dbReference>
<reference evidence="2 3" key="1">
    <citation type="journal article" date="2020" name="Cell">
        <title>Large-Scale Comparative Analyses of Tick Genomes Elucidate Their Genetic Diversity and Vector Capacities.</title>
        <authorList>
            <consortium name="Tick Genome and Microbiome Consortium (TIGMIC)"/>
            <person name="Jia N."/>
            <person name="Wang J."/>
            <person name="Shi W."/>
            <person name="Du L."/>
            <person name="Sun Y."/>
            <person name="Zhan W."/>
            <person name="Jiang J.F."/>
            <person name="Wang Q."/>
            <person name="Zhang B."/>
            <person name="Ji P."/>
            <person name="Bell-Sakyi L."/>
            <person name="Cui X.M."/>
            <person name="Yuan T.T."/>
            <person name="Jiang B.G."/>
            <person name="Yang W.F."/>
            <person name="Lam T.T."/>
            <person name="Chang Q.C."/>
            <person name="Ding S.J."/>
            <person name="Wang X.J."/>
            <person name="Zhu J.G."/>
            <person name="Ruan X.D."/>
            <person name="Zhao L."/>
            <person name="Wei J.T."/>
            <person name="Ye R.Z."/>
            <person name="Que T.C."/>
            <person name="Du C.H."/>
            <person name="Zhou Y.H."/>
            <person name="Cheng J.X."/>
            <person name="Dai P.F."/>
            <person name="Guo W.B."/>
            <person name="Han X.H."/>
            <person name="Huang E.J."/>
            <person name="Li L.F."/>
            <person name="Wei W."/>
            <person name="Gao Y.C."/>
            <person name="Liu J.Z."/>
            <person name="Shao H.Z."/>
            <person name="Wang X."/>
            <person name="Wang C.C."/>
            <person name="Yang T.C."/>
            <person name="Huo Q.B."/>
            <person name="Li W."/>
            <person name="Chen H.Y."/>
            <person name="Chen S.E."/>
            <person name="Zhou L.G."/>
            <person name="Ni X.B."/>
            <person name="Tian J.H."/>
            <person name="Sheng Y."/>
            <person name="Liu T."/>
            <person name="Pan Y.S."/>
            <person name="Xia L.Y."/>
            <person name="Li J."/>
            <person name="Zhao F."/>
            <person name="Cao W.C."/>
        </authorList>
    </citation>
    <scope>NUCLEOTIDE SEQUENCE [LARGE SCALE GENOMIC DNA]</scope>
    <source>
        <strain evidence="2">HaeL-2018</strain>
    </source>
</reference>
<organism evidence="2 3">
    <name type="scientific">Haemaphysalis longicornis</name>
    <name type="common">Bush tick</name>
    <dbReference type="NCBI Taxonomy" id="44386"/>
    <lineage>
        <taxon>Eukaryota</taxon>
        <taxon>Metazoa</taxon>
        <taxon>Ecdysozoa</taxon>
        <taxon>Arthropoda</taxon>
        <taxon>Chelicerata</taxon>
        <taxon>Arachnida</taxon>
        <taxon>Acari</taxon>
        <taxon>Parasitiformes</taxon>
        <taxon>Ixodida</taxon>
        <taxon>Ixodoidea</taxon>
        <taxon>Ixodidae</taxon>
        <taxon>Haemaphysalinae</taxon>
        <taxon>Haemaphysalis</taxon>
    </lineage>
</organism>
<proteinExistence type="predicted"/>
<feature type="compositionally biased region" description="Polar residues" evidence="1">
    <location>
        <begin position="65"/>
        <end position="81"/>
    </location>
</feature>
<feature type="region of interest" description="Disordered" evidence="1">
    <location>
        <begin position="51"/>
        <end position="81"/>
    </location>
</feature>
<comment type="caution">
    <text evidence="2">The sequence shown here is derived from an EMBL/GenBank/DDBJ whole genome shotgun (WGS) entry which is preliminary data.</text>
</comment>
<accession>A0A9J6G6B9</accession>
<sequence length="262" mass="28853">MARKCASMPYKWKITNGSPLWYGSGRDPVKPLAADSEDIFNRIPNKILGSERLLPMAEPGPSGDFSGQKTTQNVGPRSSPTQTCISIYKDAKGTIVETRECTGTCEVRERTATRKIQFTSGCFFQNGTMFKDDLREALREGDTVFLDYMIGVKGTTEEMRCDLVWQGRRPRGVWQMSAEEFGRRLQTDAQDAEHSLCFEDVETAIAKAGEVSRGPFLGRSDTELPEDTVPSVGSEEGSFAFCERIACHSASGNEHACLGAVP</sequence>
<keyword evidence="3" id="KW-1185">Reference proteome</keyword>
<evidence type="ECO:0000313" key="2">
    <source>
        <dbReference type="EMBL" id="KAH9370683.1"/>
    </source>
</evidence>
<gene>
    <name evidence="2" type="ORF">HPB48_014010</name>
</gene>
<dbReference type="EMBL" id="JABSTR010000005">
    <property type="protein sequence ID" value="KAH9370683.1"/>
    <property type="molecule type" value="Genomic_DNA"/>
</dbReference>
<evidence type="ECO:0000313" key="3">
    <source>
        <dbReference type="Proteomes" id="UP000821853"/>
    </source>
</evidence>
<name>A0A9J6G6B9_HAELO</name>
<dbReference type="VEuPathDB" id="VectorBase:HLOH_061897"/>
<protein>
    <submittedName>
        <fullName evidence="2">Uncharacterized protein</fullName>
    </submittedName>
</protein>
<dbReference type="AlphaFoldDB" id="A0A9J6G6B9"/>
<evidence type="ECO:0000256" key="1">
    <source>
        <dbReference type="SAM" id="MobiDB-lite"/>
    </source>
</evidence>